<dbReference type="EMBL" id="QGNW01000326">
    <property type="protein sequence ID" value="RVW76598.1"/>
    <property type="molecule type" value="Genomic_DNA"/>
</dbReference>
<evidence type="ECO:0000313" key="4">
    <source>
        <dbReference type="EMBL" id="RVW76598.1"/>
    </source>
</evidence>
<dbReference type="Pfam" id="PF16363">
    <property type="entry name" value="GDP_Man_Dehyd"/>
    <property type="match status" value="1"/>
</dbReference>
<feature type="domain" description="NAD(P)-binding" evidence="3">
    <location>
        <begin position="12"/>
        <end position="87"/>
    </location>
</feature>
<dbReference type="InterPro" id="IPR050425">
    <property type="entry name" value="NAD(P)_dehydrat-like"/>
</dbReference>
<organism evidence="4 5">
    <name type="scientific">Vitis vinifera</name>
    <name type="common">Grape</name>
    <dbReference type="NCBI Taxonomy" id="29760"/>
    <lineage>
        <taxon>Eukaryota</taxon>
        <taxon>Viridiplantae</taxon>
        <taxon>Streptophyta</taxon>
        <taxon>Embryophyta</taxon>
        <taxon>Tracheophyta</taxon>
        <taxon>Spermatophyta</taxon>
        <taxon>Magnoliopsida</taxon>
        <taxon>eudicotyledons</taxon>
        <taxon>Gunneridae</taxon>
        <taxon>Pentapetalae</taxon>
        <taxon>rosids</taxon>
        <taxon>Vitales</taxon>
        <taxon>Vitaceae</taxon>
        <taxon>Viteae</taxon>
        <taxon>Vitis</taxon>
    </lineage>
</organism>
<comment type="caution">
    <text evidence="4">The sequence shown here is derived from an EMBL/GenBank/DDBJ whole genome shotgun (WGS) entry which is preliminary data.</text>
</comment>
<name>A0A438GWN6_VITVI</name>
<dbReference type="AlphaFoldDB" id="A0A438GWN6"/>
<proteinExistence type="predicted"/>
<keyword evidence="2" id="KW-0560">Oxidoreductase</keyword>
<evidence type="ECO:0000259" key="3">
    <source>
        <dbReference type="Pfam" id="PF16363"/>
    </source>
</evidence>
<sequence length="102" mass="11053">MSVAVAEKVVCVTGGAGYIASWLVKLLLLRGYTVKATLRNPDDPKKTEHLLALEGAKERLHLFKANLLEEGSFDSIVEGCEGVFHTASPVLLEVTDPKVHPI</sequence>
<reference evidence="4 5" key="1">
    <citation type="journal article" date="2018" name="PLoS Genet.">
        <title>Population sequencing reveals clonal diversity and ancestral inbreeding in the grapevine cultivar Chardonnay.</title>
        <authorList>
            <person name="Roach M.J."/>
            <person name="Johnson D.L."/>
            <person name="Bohlmann J."/>
            <person name="van Vuuren H.J."/>
            <person name="Jones S.J."/>
            <person name="Pretorius I.S."/>
            <person name="Schmidt S.A."/>
            <person name="Borneman A.R."/>
        </authorList>
    </citation>
    <scope>NUCLEOTIDE SEQUENCE [LARGE SCALE GENOMIC DNA]</scope>
    <source>
        <strain evidence="5">cv. Chardonnay</strain>
        <tissue evidence="4">Leaf</tissue>
    </source>
</reference>
<evidence type="ECO:0000256" key="1">
    <source>
        <dbReference type="ARBA" id="ARBA00022857"/>
    </source>
</evidence>
<dbReference type="SUPFAM" id="SSF51735">
    <property type="entry name" value="NAD(P)-binding Rossmann-fold domains"/>
    <property type="match status" value="1"/>
</dbReference>
<keyword evidence="1" id="KW-0521">NADP</keyword>
<dbReference type="GO" id="GO:0016491">
    <property type="term" value="F:oxidoreductase activity"/>
    <property type="evidence" value="ECO:0007669"/>
    <property type="project" value="UniProtKB-KW"/>
</dbReference>
<dbReference type="InterPro" id="IPR036291">
    <property type="entry name" value="NAD(P)-bd_dom_sf"/>
</dbReference>
<evidence type="ECO:0000313" key="5">
    <source>
        <dbReference type="Proteomes" id="UP000288805"/>
    </source>
</evidence>
<dbReference type="PANTHER" id="PTHR10366">
    <property type="entry name" value="NAD DEPENDENT EPIMERASE/DEHYDRATASE"/>
    <property type="match status" value="1"/>
</dbReference>
<dbReference type="PANTHER" id="PTHR10366:SF575">
    <property type="entry name" value="NAD-DEPENDENT EPIMERASE_DEHYDRATASE DOMAIN-CONTAINING PROTEIN"/>
    <property type="match status" value="1"/>
</dbReference>
<accession>A0A438GWN6</accession>
<evidence type="ECO:0000256" key="2">
    <source>
        <dbReference type="ARBA" id="ARBA00023002"/>
    </source>
</evidence>
<protein>
    <submittedName>
        <fullName evidence="4">Tetraketide alpha-pyrone reductase 1</fullName>
    </submittedName>
</protein>
<dbReference type="Gene3D" id="3.40.50.720">
    <property type="entry name" value="NAD(P)-binding Rossmann-like Domain"/>
    <property type="match status" value="1"/>
</dbReference>
<dbReference type="Proteomes" id="UP000288805">
    <property type="component" value="Unassembled WGS sequence"/>
</dbReference>
<dbReference type="InterPro" id="IPR016040">
    <property type="entry name" value="NAD(P)-bd_dom"/>
</dbReference>
<gene>
    <name evidence="4" type="primary">TKPR1_19</name>
    <name evidence="4" type="ORF">CK203_048697</name>
</gene>